<dbReference type="InterPro" id="IPR010998">
    <property type="entry name" value="Integrase_recombinase_N"/>
</dbReference>
<evidence type="ECO:0000256" key="1">
    <source>
        <dbReference type="ARBA" id="ARBA00023125"/>
    </source>
</evidence>
<dbReference type="SUPFAM" id="SSF47823">
    <property type="entry name" value="lambda integrase-like, N-terminal domain"/>
    <property type="match status" value="1"/>
</dbReference>
<feature type="region of interest" description="Disordered" evidence="2">
    <location>
        <begin position="59"/>
        <end position="101"/>
    </location>
</feature>
<comment type="caution">
    <text evidence="3">The sequence shown here is derived from an EMBL/GenBank/DDBJ whole genome shotgun (WGS) entry which is preliminary data.</text>
</comment>
<name>A0A8H5F6N1_9AGAR</name>
<feature type="compositionally biased region" description="Basic and acidic residues" evidence="2">
    <location>
        <begin position="72"/>
        <end position="99"/>
    </location>
</feature>
<dbReference type="GO" id="GO:0003677">
    <property type="term" value="F:DNA binding"/>
    <property type="evidence" value="ECO:0007669"/>
    <property type="project" value="UniProtKB-KW"/>
</dbReference>
<sequence>MPRITRDPNLEEMPDFDSDDFRTAFEALVTEGNTLEAIIQRSKDAWTASHQKKLDAWQAQVAEDAAEEQQLEAEREREEQERAAAQEEQRRLERAEKDKKKPKVKAFVANKPVNNFAVIRASQYALNKVKNLEYVELWYWTPDGCADAAIQDRTVSSTVLALTSDDGAGRALFTPAAAHKGSTKAVADEKISWRDMSIAKTGLLQSMRAEENWPEEHVVALGSFFLELDCHELRRRDYGEEALLQYQAEVRREWQEQLRSTDDTVEPFDIGIINETRLGRIYDKLLTQKQASGLARRRTGAATPHTTTSTSAPDVERRITGLKAALEARKRRAISPYIPEEWGRQLRAAGMEEEAAFITKGLLEGFWAGIPPIKQTFTPPNRSSVSEFGEAFNALVQAELDKGRYLGPFTRAEVEELLGPFQSSPSGIIPKPGRQDKYRLIQNLSYPHRTSIESAVVSINQQINSNDFPCTWGTFLTIALLIARLPAGSQAAVRDVKEAYRTVPLHHSQWPGIVIRLGEDSFAVDTCDCFGLAAGAGVYRRIADTGAMLLRRQGMGPISKWVDDHIFIRIRRDAAHEYNQQREQWATEIRESGGKQQDGGRIWYKGAIQPDGQPEEFDEDCTSPITVQGDGIEQMGDDKLYTYSMRDIDEASERLGIVWESEKDISFRSTVPFAGFLWNLEARSVTITDAKREKYRTAISEWKRSTVHSLDDAQQLYGKLLHICHVIPEGRAYLTSLETFMGVFGNRPFMPRTPPRHTESDLDWWTEQLTTGSLTRVLRPPQPIVDTRAFSDASSEVGIGIVIDERWRAWRLLPGWKAERRDIGWAEAVGFLFLVTTILELWKERARGVHFRVFSDNNGVVEGWWRGRSRNWPTNNIFRRIHQASTDADATFHTRYVTSEENPADDPSRGIYGPIDLLLPRIPIPTELENRWQKDQETSTTAPQPQALARTRASTIGVTRRNTSTTRQGPQGGQRRYRPAAAISTSRLRPSGIAARDRLRRWTPIGARNTLDEHGRPTNLTGKDLDQILSVLEKAWAEGTREVYGSGLLTFHIFCDSRGIAEQQRAPAPSIVVAAFISDLAGVYAASTIRNYVFGVRAWHVLHGLRWEMNESEIEGLLKAASTMAPPPKKKRQPYTVDYISALRCGLDLATDPLHIAVFACLTTTFYTAARLGEFTVKTLSGPKSFKPTEHITPADVRVEVDDKGLRSTVFKLPWTKASATGEEVSWTLNLQHQDALDFDPSAMFCRELVERVDKYFFALFGDLCLNMPIFQCKDVPTSTATQTAFHASQILVKMDAELNLIVGLRAWRGSSTTKLGIGIGIDAVIARLCNGQRRTHAERPPPTLPGPGARRHRLGDPSSTLHPKCRRLLRNTPKHYELVIKTAHSMHYQNESARVAAATLEAYVLITYLGRT</sequence>
<dbReference type="PANTHER" id="PTHR33050">
    <property type="entry name" value="REVERSE TRANSCRIPTASE DOMAIN-CONTAINING PROTEIN"/>
    <property type="match status" value="1"/>
</dbReference>
<dbReference type="OrthoDB" id="2678913at2759"/>
<gene>
    <name evidence="3" type="ORF">D9611_000663</name>
</gene>
<dbReference type="Gene3D" id="1.10.150.130">
    <property type="match status" value="1"/>
</dbReference>
<keyword evidence="4" id="KW-1185">Reference proteome</keyword>
<dbReference type="EMBL" id="JAACJK010000163">
    <property type="protein sequence ID" value="KAF5325765.1"/>
    <property type="molecule type" value="Genomic_DNA"/>
</dbReference>
<feature type="region of interest" description="Disordered" evidence="2">
    <location>
        <begin position="293"/>
        <end position="313"/>
    </location>
</feature>
<reference evidence="3 4" key="1">
    <citation type="journal article" date="2020" name="ISME J.">
        <title>Uncovering the hidden diversity of litter-decomposition mechanisms in mushroom-forming fungi.</title>
        <authorList>
            <person name="Floudas D."/>
            <person name="Bentzer J."/>
            <person name="Ahren D."/>
            <person name="Johansson T."/>
            <person name="Persson P."/>
            <person name="Tunlid A."/>
        </authorList>
    </citation>
    <scope>NUCLEOTIDE SEQUENCE [LARGE SCALE GENOMIC DNA]</scope>
    <source>
        <strain evidence="3 4">CBS 175.51</strain>
    </source>
</reference>
<proteinExistence type="predicted"/>
<keyword evidence="1" id="KW-0238">DNA-binding</keyword>
<dbReference type="PANTHER" id="PTHR33050:SF7">
    <property type="entry name" value="RIBONUCLEASE H"/>
    <property type="match status" value="1"/>
</dbReference>
<evidence type="ECO:0000313" key="3">
    <source>
        <dbReference type="EMBL" id="KAF5325765.1"/>
    </source>
</evidence>
<feature type="region of interest" description="Disordered" evidence="2">
    <location>
        <begin position="1333"/>
        <end position="1363"/>
    </location>
</feature>
<feature type="compositionally biased region" description="Low complexity" evidence="2">
    <location>
        <begin position="300"/>
        <end position="313"/>
    </location>
</feature>
<feature type="region of interest" description="Disordered" evidence="2">
    <location>
        <begin position="932"/>
        <end position="979"/>
    </location>
</feature>
<evidence type="ECO:0000256" key="2">
    <source>
        <dbReference type="SAM" id="MobiDB-lite"/>
    </source>
</evidence>
<organism evidence="3 4">
    <name type="scientific">Ephemerocybe angulata</name>
    <dbReference type="NCBI Taxonomy" id="980116"/>
    <lineage>
        <taxon>Eukaryota</taxon>
        <taxon>Fungi</taxon>
        <taxon>Dikarya</taxon>
        <taxon>Basidiomycota</taxon>
        <taxon>Agaricomycotina</taxon>
        <taxon>Agaricomycetes</taxon>
        <taxon>Agaricomycetidae</taxon>
        <taxon>Agaricales</taxon>
        <taxon>Agaricineae</taxon>
        <taxon>Psathyrellaceae</taxon>
        <taxon>Ephemerocybe</taxon>
    </lineage>
</organism>
<feature type="compositionally biased region" description="Polar residues" evidence="2">
    <location>
        <begin position="952"/>
        <end position="962"/>
    </location>
</feature>
<accession>A0A8H5F6N1</accession>
<evidence type="ECO:0000313" key="4">
    <source>
        <dbReference type="Proteomes" id="UP000541558"/>
    </source>
</evidence>
<dbReference type="Proteomes" id="UP000541558">
    <property type="component" value="Unassembled WGS sequence"/>
</dbReference>
<protein>
    <submittedName>
        <fullName evidence="3">Uncharacterized protein</fullName>
    </submittedName>
</protein>
<dbReference type="InterPro" id="IPR052055">
    <property type="entry name" value="Hepadnavirus_pol/RT"/>
</dbReference>